<dbReference type="InterPro" id="IPR029058">
    <property type="entry name" value="AB_hydrolase_fold"/>
</dbReference>
<dbReference type="SUPFAM" id="SSF49764">
    <property type="entry name" value="HSP20-like chaperones"/>
    <property type="match status" value="2"/>
</dbReference>
<evidence type="ECO:0000256" key="2">
    <source>
        <dbReference type="RuleBase" id="RU003616"/>
    </source>
</evidence>
<dbReference type="CDD" id="cd06464">
    <property type="entry name" value="ACD_sHsps-like"/>
    <property type="match status" value="2"/>
</dbReference>
<dbReference type="InterPro" id="IPR006050">
    <property type="entry name" value="DNA_photolyase_N"/>
</dbReference>
<dbReference type="PROSITE" id="PS01031">
    <property type="entry name" value="SHSP"/>
    <property type="match status" value="2"/>
</dbReference>
<dbReference type="Gene3D" id="2.60.40.790">
    <property type="match status" value="2"/>
</dbReference>
<comment type="caution">
    <text evidence="6">The sequence shown here is derived from an EMBL/GenBank/DDBJ whole genome shotgun (WGS) entry which is preliminary data.</text>
</comment>
<feature type="domain" description="SHSP" evidence="4">
    <location>
        <begin position="1034"/>
        <end position="1137"/>
    </location>
</feature>
<dbReference type="AlphaFoldDB" id="A0A5A7PQ88"/>
<dbReference type="PANTHER" id="PTHR47832">
    <property type="entry name" value="DNA PHOTOLYASE"/>
    <property type="match status" value="1"/>
</dbReference>
<dbReference type="PROSITE" id="PS51645">
    <property type="entry name" value="PHR_CRY_ALPHA_BETA"/>
    <property type="match status" value="1"/>
</dbReference>
<dbReference type="GO" id="GO:0016787">
    <property type="term" value="F:hydrolase activity"/>
    <property type="evidence" value="ECO:0007669"/>
    <property type="project" value="UniProtKB-KW"/>
</dbReference>
<dbReference type="PANTHER" id="PTHR47832:SF1">
    <property type="entry name" value="DNA PHOTOLYASE"/>
    <property type="match status" value="1"/>
</dbReference>
<dbReference type="InterPro" id="IPR008978">
    <property type="entry name" value="HSP20-like_chaperone"/>
</dbReference>
<proteinExistence type="inferred from homology"/>
<dbReference type="Pfam" id="PF00561">
    <property type="entry name" value="Abhydrolase_1"/>
    <property type="match status" value="1"/>
</dbReference>
<keyword evidence="6" id="KW-0378">Hydrolase</keyword>
<evidence type="ECO:0000256" key="1">
    <source>
        <dbReference type="PROSITE-ProRule" id="PRU00285"/>
    </source>
</evidence>
<evidence type="ECO:0000259" key="4">
    <source>
        <dbReference type="PROSITE" id="PS01031"/>
    </source>
</evidence>
<dbReference type="EMBL" id="BKCP01004960">
    <property type="protein sequence ID" value="GER35043.1"/>
    <property type="molecule type" value="Genomic_DNA"/>
</dbReference>
<feature type="region of interest" description="Disordered" evidence="3">
    <location>
        <begin position="281"/>
        <end position="301"/>
    </location>
</feature>
<dbReference type="Gene3D" id="3.40.50.620">
    <property type="entry name" value="HUPs"/>
    <property type="match status" value="1"/>
</dbReference>
<comment type="similarity">
    <text evidence="1 2">Belongs to the small heat shock protein (HSP20) family.</text>
</comment>
<dbReference type="Pfam" id="PF00875">
    <property type="entry name" value="DNA_photolyase"/>
    <property type="match status" value="1"/>
</dbReference>
<dbReference type="SUPFAM" id="SSF52425">
    <property type="entry name" value="Cryptochrome/photolyase, N-terminal domain"/>
    <property type="match status" value="1"/>
</dbReference>
<dbReference type="InterPro" id="IPR014729">
    <property type="entry name" value="Rossmann-like_a/b/a_fold"/>
</dbReference>
<gene>
    <name evidence="6" type="ORF">STAS_11299</name>
</gene>
<dbReference type="Gene3D" id="3.40.50.1820">
    <property type="entry name" value="alpha/beta hydrolase"/>
    <property type="match status" value="1"/>
</dbReference>
<reference evidence="7" key="1">
    <citation type="journal article" date="2019" name="Curr. Biol.">
        <title>Genome Sequence of Striga asiatica Provides Insight into the Evolution of Plant Parasitism.</title>
        <authorList>
            <person name="Yoshida S."/>
            <person name="Kim S."/>
            <person name="Wafula E.K."/>
            <person name="Tanskanen J."/>
            <person name="Kim Y.M."/>
            <person name="Honaas L."/>
            <person name="Yang Z."/>
            <person name="Spallek T."/>
            <person name="Conn C.E."/>
            <person name="Ichihashi Y."/>
            <person name="Cheong K."/>
            <person name="Cui S."/>
            <person name="Der J.P."/>
            <person name="Gundlach H."/>
            <person name="Jiao Y."/>
            <person name="Hori C."/>
            <person name="Ishida J.K."/>
            <person name="Kasahara H."/>
            <person name="Kiba T."/>
            <person name="Kim M.S."/>
            <person name="Koo N."/>
            <person name="Laohavisit A."/>
            <person name="Lee Y.H."/>
            <person name="Lumba S."/>
            <person name="McCourt P."/>
            <person name="Mortimer J.C."/>
            <person name="Mutuku J.M."/>
            <person name="Nomura T."/>
            <person name="Sasaki-Sekimoto Y."/>
            <person name="Seto Y."/>
            <person name="Wang Y."/>
            <person name="Wakatake T."/>
            <person name="Sakakibara H."/>
            <person name="Demura T."/>
            <person name="Yamaguchi S."/>
            <person name="Yoneyama K."/>
            <person name="Manabe R.I."/>
            <person name="Nelson D.C."/>
            <person name="Schulman A.H."/>
            <person name="Timko M.P."/>
            <person name="dePamphilis C.W."/>
            <person name="Choi D."/>
            <person name="Shirasu K."/>
        </authorList>
    </citation>
    <scope>NUCLEOTIDE SEQUENCE [LARGE SCALE GENOMIC DNA]</scope>
    <source>
        <strain evidence="7">cv. UVA1</strain>
    </source>
</reference>
<keyword evidence="7" id="KW-1185">Reference proteome</keyword>
<protein>
    <submittedName>
        <fullName evidence="6">Alpha/beta-Hydrolases superfamily protein</fullName>
    </submittedName>
</protein>
<accession>A0A5A7PQ88</accession>
<feature type="domain" description="SHSP" evidence="4">
    <location>
        <begin position="825"/>
        <end position="930"/>
    </location>
</feature>
<dbReference type="SUPFAM" id="SSF53474">
    <property type="entry name" value="alpha/beta-Hydrolases"/>
    <property type="match status" value="1"/>
</dbReference>
<organism evidence="6 7">
    <name type="scientific">Striga asiatica</name>
    <name type="common">Asiatic witchweed</name>
    <name type="synonym">Buchnera asiatica</name>
    <dbReference type="NCBI Taxonomy" id="4170"/>
    <lineage>
        <taxon>Eukaryota</taxon>
        <taxon>Viridiplantae</taxon>
        <taxon>Streptophyta</taxon>
        <taxon>Embryophyta</taxon>
        <taxon>Tracheophyta</taxon>
        <taxon>Spermatophyta</taxon>
        <taxon>Magnoliopsida</taxon>
        <taxon>eudicotyledons</taxon>
        <taxon>Gunneridae</taxon>
        <taxon>Pentapetalae</taxon>
        <taxon>asterids</taxon>
        <taxon>lamiids</taxon>
        <taxon>Lamiales</taxon>
        <taxon>Orobanchaceae</taxon>
        <taxon>Buchnereae</taxon>
        <taxon>Striga</taxon>
    </lineage>
</organism>
<evidence type="ECO:0000313" key="7">
    <source>
        <dbReference type="Proteomes" id="UP000325081"/>
    </source>
</evidence>
<name>A0A5A7PQ88_STRAF</name>
<dbReference type="Pfam" id="PF00011">
    <property type="entry name" value="HSP20"/>
    <property type="match status" value="2"/>
</dbReference>
<evidence type="ECO:0000313" key="6">
    <source>
        <dbReference type="EMBL" id="GER35043.1"/>
    </source>
</evidence>
<sequence length="1137" mass="126889">MGFTSPTNPKISHSSSYCNGASLSQPSSSFLHVPGTSILRKGPIFRSAVNMKVESSAEGSRGTAILWYKHDLRIEDHPGLIAASQHSRVLPLYVFDRRILSRFSDEMLELLILALEDLRKLLKEKGIDLMIRFGRAENVIGELVKEVVQACSIFVEDEVEYELRAMLDIIRESLSTLSLEEGIPNIVTWTTPFYDVKSLKDIPSSFNDFKKLNLPVTSPVMQPELPGIAKNLSWGIIPSLDDVNEYIDDISDGGDTEKWTEISKFSAETLLQRKKLRGNPDLKPLELESGSKASKRKRSEKSVFVTSQGSFVGGGSSSVLNGLAAYLRYLEGTARDEWQEVHEKLRLAEKREGASFQALFGSALLLGIISRRRVYFEAVKYEKERNGGFLSPFGYSTATVAATINTVSSMEWYWLLTLRGLINEAGNFSIRIWRWRNYLIQYTAAGHEGPAVLLVHGFGAFLEHFRDNIYPIAEAGNRVWAISLLGFGKSEKPNIIYTELVWAELLRDFIIEVVGEPVHLVGNSIGGYSVSIVAGLWSSVVKSVVLMNSAGKVNPEYSPLGYSEDRQSSGAGWLGSRLLLLYLRFNIRNILKRFYPIKTKRADDWLTNEMIRASYDPGVIFVLESIFCFDLSLPLNYLLEGFEEKILVIQGMKDPLSDNKSMLAMFREHFRGVTIKEIDAGHCPHDELPNDVNSIIKEWIATLESQGSPVASKQLHFRRHLASSIVFNKLTKELSITAMASSLFRNRLKFLSSHLGGSLHPAASFLSTQHISPTVQLPPLTATRPAAYRRYFSPGAAPDTDIDDEDGEDLPFIAGLLGYVSYRGDPLDLNGYGAKFKLDHDGLHMNAFLPGVKRENVKVSITCGKLCIEGTKKDFEEEKEETKMKYESPDGWILEGTDQMTANLKDGVLKVFIPNIKIKRASSRRHLASSIVFNKLLIVPKNLSITAMAASLLRNRLKFLSSHLGGSLHPAAFFLSTQHISPTVQLPPLTATRPAAYRRYFSPGAAPDSDSDDDHGANFPIIAPLGHVYCGGYRLDSLDLNGYGGKFKLDHDGMYFNSFLPGVKREDVKVSVNRGKLCIEGTKKDFEEEDEVIKMKYESPDGWILEGLYNTDGMTANLKDGVLKVFIPKIKRTIKVE</sequence>
<feature type="domain" description="Photolyase/cryptochrome alpha/beta" evidence="5">
    <location>
        <begin position="62"/>
        <end position="193"/>
    </location>
</feature>
<evidence type="ECO:0000259" key="5">
    <source>
        <dbReference type="PROSITE" id="PS51645"/>
    </source>
</evidence>
<dbReference type="InterPro" id="IPR002068">
    <property type="entry name" value="A-crystallin/Hsp20_dom"/>
</dbReference>
<dbReference type="OrthoDB" id="408373at2759"/>
<dbReference type="InterPro" id="IPR036155">
    <property type="entry name" value="Crypto/Photolyase_N_sf"/>
</dbReference>
<evidence type="ECO:0000256" key="3">
    <source>
        <dbReference type="SAM" id="MobiDB-lite"/>
    </source>
</evidence>
<dbReference type="InterPro" id="IPR000073">
    <property type="entry name" value="AB_hydrolase_1"/>
</dbReference>
<dbReference type="Proteomes" id="UP000325081">
    <property type="component" value="Unassembled WGS sequence"/>
</dbReference>